<dbReference type="SUPFAM" id="SSF57903">
    <property type="entry name" value="FYVE/PHD zinc finger"/>
    <property type="match status" value="1"/>
</dbReference>
<dbReference type="InterPro" id="IPR000306">
    <property type="entry name" value="Znf_FYVE"/>
</dbReference>
<dbReference type="Gene3D" id="3.30.40.10">
    <property type="entry name" value="Zinc/RING finger domain, C3HC4 (zinc finger)"/>
    <property type="match status" value="1"/>
</dbReference>
<dbReference type="GeneID" id="100199753"/>
<dbReference type="InterPro" id="IPR032031">
    <property type="entry name" value="ZFYVE21_C"/>
</dbReference>
<dbReference type="PROSITE" id="PS50178">
    <property type="entry name" value="ZF_FYVE"/>
    <property type="match status" value="1"/>
</dbReference>
<dbReference type="InterPro" id="IPR017455">
    <property type="entry name" value="Znf_FYVE-rel"/>
</dbReference>
<evidence type="ECO:0000259" key="5">
    <source>
        <dbReference type="PROSITE" id="PS50178"/>
    </source>
</evidence>
<keyword evidence="2 4" id="KW-0863">Zinc-finger</keyword>
<protein>
    <submittedName>
        <fullName evidence="7">Zinc finger FYVE domain-containing protein 21 isoform X2</fullName>
    </submittedName>
</protein>
<gene>
    <name evidence="7" type="primary">LOC100199753</name>
</gene>
<reference evidence="7" key="1">
    <citation type="submission" date="2025-08" db="UniProtKB">
        <authorList>
            <consortium name="RefSeq"/>
        </authorList>
    </citation>
    <scope>IDENTIFICATION</scope>
</reference>
<dbReference type="InterPro" id="IPR052113">
    <property type="entry name" value="FYVE-type_Zinc_Finger"/>
</dbReference>
<accession>A0ABM4CHH6</accession>
<dbReference type="InterPro" id="IPR011011">
    <property type="entry name" value="Znf_FYVE_PHD"/>
</dbReference>
<dbReference type="InterPro" id="IPR013083">
    <property type="entry name" value="Znf_RING/FYVE/PHD"/>
</dbReference>
<keyword evidence="6" id="KW-1185">Reference proteome</keyword>
<feature type="domain" description="FYVE-type" evidence="5">
    <location>
        <begin position="45"/>
        <end position="105"/>
    </location>
</feature>
<dbReference type="PANTHER" id="PTHR39490">
    <property type="entry name" value="ARRESTIN DOMAIN-CONTAINING PROTEIN D"/>
    <property type="match status" value="1"/>
</dbReference>
<organism evidence="6 7">
    <name type="scientific">Hydra vulgaris</name>
    <name type="common">Hydra</name>
    <name type="synonym">Hydra attenuata</name>
    <dbReference type="NCBI Taxonomy" id="6087"/>
    <lineage>
        <taxon>Eukaryota</taxon>
        <taxon>Metazoa</taxon>
        <taxon>Cnidaria</taxon>
        <taxon>Hydrozoa</taxon>
        <taxon>Hydroidolina</taxon>
        <taxon>Anthoathecata</taxon>
        <taxon>Aplanulata</taxon>
        <taxon>Hydridae</taxon>
        <taxon>Hydra</taxon>
    </lineage>
</organism>
<evidence type="ECO:0000256" key="2">
    <source>
        <dbReference type="ARBA" id="ARBA00022771"/>
    </source>
</evidence>
<evidence type="ECO:0000256" key="3">
    <source>
        <dbReference type="ARBA" id="ARBA00022833"/>
    </source>
</evidence>
<dbReference type="SMART" id="SM00064">
    <property type="entry name" value="FYVE"/>
    <property type="match status" value="1"/>
</dbReference>
<dbReference type="PANTHER" id="PTHR39490:SF8">
    <property type="entry name" value="ZINC FINGER FYVE DOMAIN-CONTAINING PROTEIN 21"/>
    <property type="match status" value="1"/>
</dbReference>
<evidence type="ECO:0000313" key="6">
    <source>
        <dbReference type="Proteomes" id="UP001652625"/>
    </source>
</evidence>
<proteinExistence type="predicted"/>
<dbReference type="CDD" id="cd15727">
    <property type="entry name" value="FYVE_ZF21"/>
    <property type="match status" value="1"/>
</dbReference>
<dbReference type="Gene3D" id="2.30.29.160">
    <property type="entry name" value="Zinc finger FYVE domain-containing protein 21, C-terminal"/>
    <property type="match status" value="1"/>
</dbReference>
<evidence type="ECO:0000256" key="1">
    <source>
        <dbReference type="ARBA" id="ARBA00022723"/>
    </source>
</evidence>
<dbReference type="RefSeq" id="XP_065661182.1">
    <property type="nucleotide sequence ID" value="XM_065805110.1"/>
</dbReference>
<keyword evidence="3" id="KW-0862">Zinc</keyword>
<evidence type="ECO:0000313" key="7">
    <source>
        <dbReference type="RefSeq" id="XP_065661182.1"/>
    </source>
</evidence>
<dbReference type="InterPro" id="IPR038632">
    <property type="entry name" value="ZFYVE21_C_sf"/>
</dbReference>
<dbReference type="Proteomes" id="UP001652625">
    <property type="component" value="Chromosome 09"/>
</dbReference>
<keyword evidence="1" id="KW-0479">Metal-binding</keyword>
<sequence length="230" mass="25895">MASYPSTLLTSGKKLVSSKSGLRMLCVNDAEKSAFEINEPNWQVDCEQPVCNKCSKKFTFKIRRHHCRRCGKIFCSDCCKNKFALPRLSFVDPQLVCTDCLHVAKKEVSLYENLVPILTKGAEFIAKENQSVFCKLDIKSLRELIFNCLSPNGYLEGVLLREIQSFQCLTDPMEQNVDGVGLVGVNIKYKSGAELKTLKLMVPNSIVNRKDAVTFLLTLQKVVRLIFDSS</sequence>
<dbReference type="Pfam" id="PF16696">
    <property type="entry name" value="ZFYVE21_C"/>
    <property type="match status" value="1"/>
</dbReference>
<dbReference type="Pfam" id="PF01363">
    <property type="entry name" value="FYVE"/>
    <property type="match status" value="1"/>
</dbReference>
<name>A0ABM4CHH6_HYDVU</name>
<evidence type="ECO:0000256" key="4">
    <source>
        <dbReference type="PROSITE-ProRule" id="PRU00091"/>
    </source>
</evidence>